<organism evidence="1 2">
    <name type="scientific">Bacillus amyloliquefaciens (strain Y2)</name>
    <name type="common">Bacillus amyloliquefaciens subsp. plantarum (strain B9601-Y2)</name>
    <dbReference type="NCBI Taxonomy" id="1155777"/>
    <lineage>
        <taxon>Bacteria</taxon>
        <taxon>Bacillati</taxon>
        <taxon>Bacillota</taxon>
        <taxon>Bacilli</taxon>
        <taxon>Bacillales</taxon>
        <taxon>Bacillaceae</taxon>
        <taxon>Bacillus</taxon>
        <taxon>Bacillus amyloliquefaciens group</taxon>
    </lineage>
</organism>
<name>I2C5P5_BACAY</name>
<dbReference type="PATRIC" id="fig|1126211.3.peg.1910"/>
<dbReference type="AlphaFoldDB" id="I2C5P5"/>
<dbReference type="HOGENOM" id="CLU_2505654_0_0_9"/>
<protein>
    <submittedName>
        <fullName evidence="1">Uncharacterized protein</fullName>
    </submittedName>
</protein>
<evidence type="ECO:0000313" key="2">
    <source>
        <dbReference type="Proteomes" id="UP000002878"/>
    </source>
</evidence>
<sequence>MKKALEYKLTGGKTMKIINVYGDGDCAALFIEDEYGIERAYKEAVTNGGKVSIEGDDHQQVYVEVLEFGAVDEKFIAYIRDKQDDDMAKDSNFFVIDES</sequence>
<dbReference type="KEGG" id="bya:BANAU_1782"/>
<reference evidence="1 2" key="1">
    <citation type="journal article" date="2012" name="J. Biotechnol.">
        <title>Genome sequence of the plant growth promoting strain Bacillus amyloliquefaciens subsp. plantarum B9601-Y2 and expression of mersacidin and other secondary metabolites.</title>
        <authorList>
            <person name="He P."/>
            <person name="Hao K."/>
            <person name="Blom J."/>
            <person name="Ruckert C."/>
            <person name="Vater J."/>
            <person name="Mao Z."/>
            <person name="Wu Y."/>
            <person name="Hou M."/>
            <person name="He P."/>
            <person name="He Y."/>
            <person name="Borriss R."/>
        </authorList>
    </citation>
    <scope>NUCLEOTIDE SEQUENCE [LARGE SCALE GENOMIC DNA]</scope>
    <source>
        <strain evidence="1">Y2</strain>
    </source>
</reference>
<dbReference type="KEGG" id="bqy:MUS_2002"/>
<dbReference type="EMBL" id="CP003332">
    <property type="protein sequence ID" value="AFJ61969.1"/>
    <property type="molecule type" value="Genomic_DNA"/>
</dbReference>
<dbReference type="Proteomes" id="UP000002878">
    <property type="component" value="Chromosome"/>
</dbReference>
<accession>I2C5P5</accession>
<gene>
    <name evidence="1" type="ORF">MUS_2002</name>
</gene>
<proteinExistence type="predicted"/>
<evidence type="ECO:0000313" key="1">
    <source>
        <dbReference type="EMBL" id="AFJ61969.1"/>
    </source>
</evidence>